<dbReference type="SUPFAM" id="SSF56112">
    <property type="entry name" value="Protein kinase-like (PK-like)"/>
    <property type="match status" value="1"/>
</dbReference>
<dbReference type="Proteomes" id="UP001621418">
    <property type="component" value="Chromosome"/>
</dbReference>
<dbReference type="InterPro" id="IPR051678">
    <property type="entry name" value="AGP_Transferase"/>
</dbReference>
<dbReference type="PANTHER" id="PTHR21310:SF57">
    <property type="entry name" value="BLR2944 PROTEIN"/>
    <property type="match status" value="1"/>
</dbReference>
<sequence>MTTRPSAEDLPNAVVPVLRSGFPDAESARVTNWSASPRGLATETFLFDLERADAEPVSLVLRRPPEVALFPDYDLLRQVLVMRRLAETPIAVPSVRWLDRDDAKLGSPYFVMDRIDGSAPGDLPSYHSAGLYFDADPADRAKMWWGCVDTIAEIHQLDWRNLNLDFLSFPKFGAAPLEQMIGYVDSALAWATTTQPPALRRAVEWLRANLYEPEHVTLCWGDARMSNILYDTEFRVSGVLDWEIAYIGDHEADLAWMLFLDWACSEFQGTERLAGTPTREESIARYEERSGMKIRNLRYNEVLAAVLLSIPLLRMAHRLNLPSEIDITAFCTQRVEQLLGDE</sequence>
<evidence type="ECO:0000259" key="1">
    <source>
        <dbReference type="Pfam" id="PF01636"/>
    </source>
</evidence>
<dbReference type="CDD" id="cd05154">
    <property type="entry name" value="ACAD10_11_N-like"/>
    <property type="match status" value="1"/>
</dbReference>
<dbReference type="PANTHER" id="PTHR21310">
    <property type="entry name" value="AMINOGLYCOSIDE PHOSPHOTRANSFERASE-RELATED-RELATED"/>
    <property type="match status" value="1"/>
</dbReference>
<evidence type="ECO:0000313" key="2">
    <source>
        <dbReference type="EMBL" id="WTY38196.1"/>
    </source>
</evidence>
<gene>
    <name evidence="2" type="ORF">OG308_10330</name>
</gene>
<keyword evidence="3" id="KW-1185">Reference proteome</keyword>
<dbReference type="Pfam" id="PF01636">
    <property type="entry name" value="APH"/>
    <property type="match status" value="1"/>
</dbReference>
<organism evidence="2 3">
    <name type="scientific">Nocardia salmonicida</name>
    <dbReference type="NCBI Taxonomy" id="53431"/>
    <lineage>
        <taxon>Bacteria</taxon>
        <taxon>Bacillati</taxon>
        <taxon>Actinomycetota</taxon>
        <taxon>Actinomycetes</taxon>
        <taxon>Mycobacteriales</taxon>
        <taxon>Nocardiaceae</taxon>
        <taxon>Nocardia</taxon>
    </lineage>
</organism>
<name>A0ABZ1NE20_9NOCA</name>
<accession>A0ABZ1NE20</accession>
<dbReference type="EMBL" id="CP109527">
    <property type="protein sequence ID" value="WTY38196.1"/>
    <property type="molecule type" value="Genomic_DNA"/>
</dbReference>
<dbReference type="InterPro" id="IPR002575">
    <property type="entry name" value="Aminoglycoside_PTrfase"/>
</dbReference>
<evidence type="ECO:0000313" key="3">
    <source>
        <dbReference type="Proteomes" id="UP001621418"/>
    </source>
</evidence>
<dbReference type="Gene3D" id="3.90.1200.10">
    <property type="match status" value="1"/>
</dbReference>
<dbReference type="RefSeq" id="WP_405150109.1">
    <property type="nucleotide sequence ID" value="NZ_CP109527.1"/>
</dbReference>
<feature type="domain" description="Aminoglycoside phosphotransferase" evidence="1">
    <location>
        <begin position="44"/>
        <end position="273"/>
    </location>
</feature>
<reference evidence="2 3" key="1">
    <citation type="submission" date="2022-10" db="EMBL/GenBank/DDBJ databases">
        <title>The complete genomes of actinobacterial strains from the NBC collection.</title>
        <authorList>
            <person name="Joergensen T.S."/>
            <person name="Alvarez Arevalo M."/>
            <person name="Sterndorff E.B."/>
            <person name="Faurdal D."/>
            <person name="Vuksanovic O."/>
            <person name="Mourched A.-S."/>
            <person name="Charusanti P."/>
            <person name="Shaw S."/>
            <person name="Blin K."/>
            <person name="Weber T."/>
        </authorList>
    </citation>
    <scope>NUCLEOTIDE SEQUENCE [LARGE SCALE GENOMIC DNA]</scope>
    <source>
        <strain evidence="2 3">NBC_01413</strain>
    </source>
</reference>
<dbReference type="Gene3D" id="3.30.200.20">
    <property type="entry name" value="Phosphorylase Kinase, domain 1"/>
    <property type="match status" value="1"/>
</dbReference>
<dbReference type="InterPro" id="IPR041726">
    <property type="entry name" value="ACAD10_11_N"/>
</dbReference>
<proteinExistence type="predicted"/>
<dbReference type="InterPro" id="IPR011009">
    <property type="entry name" value="Kinase-like_dom_sf"/>
</dbReference>
<protein>
    <submittedName>
        <fullName evidence="2">Phosphotransferase family protein</fullName>
    </submittedName>
</protein>